<keyword evidence="3 5" id="KW-0732">Signal</keyword>
<evidence type="ECO:0000256" key="4">
    <source>
        <dbReference type="SAM" id="Coils"/>
    </source>
</evidence>
<sequence length="157" mass="16679">MFEICQFSARHLARVAVVVAGGAIAASAHAGSLTYQPTNPAFGGSPLNGSWLQSGATAQNEFTRKEQRLNQLKSEMNAANSSREQTPGQIFARQLQSQLYGSLANQITSAIFGENAQQSGTFSFEGTTINFRRVGGNVEISINDGQTVTEVVVPATP</sequence>
<dbReference type="InterPro" id="IPR018893">
    <property type="entry name" value="T8SS_CsgF"/>
</dbReference>
<feature type="coiled-coil region" evidence="4">
    <location>
        <begin position="55"/>
        <end position="82"/>
    </location>
</feature>
<keyword evidence="7" id="KW-1185">Reference proteome</keyword>
<dbReference type="OrthoDB" id="1443407at2"/>
<proteinExistence type="predicted"/>
<evidence type="ECO:0000256" key="1">
    <source>
        <dbReference type="ARBA" id="ARBA00003989"/>
    </source>
</evidence>
<dbReference type="Pfam" id="PF10614">
    <property type="entry name" value="CsgF"/>
    <property type="match status" value="1"/>
</dbReference>
<reference evidence="6 7" key="1">
    <citation type="submission" date="2018-07" db="EMBL/GenBank/DDBJ databases">
        <title>Genomic Encyclopedia of Type Strains, Phase IV (KMG-IV): sequencing the most valuable type-strain genomes for metagenomic binning, comparative biology and taxonomic classification.</title>
        <authorList>
            <person name="Goeker M."/>
        </authorList>
    </citation>
    <scope>NUCLEOTIDE SEQUENCE [LARGE SCALE GENOMIC DNA]</scope>
    <source>
        <strain evidence="6 7">DSM 14364</strain>
    </source>
</reference>
<comment type="function">
    <text evidence="1">May be involved in the biogenesis of curli organelles.</text>
</comment>
<protein>
    <recommendedName>
        <fullName evidence="2">Curli production assembly/transport component CsgF</fullName>
    </recommendedName>
</protein>
<evidence type="ECO:0000313" key="7">
    <source>
        <dbReference type="Proteomes" id="UP000254925"/>
    </source>
</evidence>
<organism evidence="6 7">
    <name type="scientific">Microvirga subterranea</name>
    <dbReference type="NCBI Taxonomy" id="186651"/>
    <lineage>
        <taxon>Bacteria</taxon>
        <taxon>Pseudomonadati</taxon>
        <taxon>Pseudomonadota</taxon>
        <taxon>Alphaproteobacteria</taxon>
        <taxon>Hyphomicrobiales</taxon>
        <taxon>Methylobacteriaceae</taxon>
        <taxon>Microvirga</taxon>
    </lineage>
</organism>
<dbReference type="Proteomes" id="UP000254925">
    <property type="component" value="Unassembled WGS sequence"/>
</dbReference>
<gene>
    <name evidence="6" type="ORF">DES45_1149</name>
</gene>
<dbReference type="RefSeq" id="WP_114772726.1">
    <property type="nucleotide sequence ID" value="NZ_QQBB01000014.1"/>
</dbReference>
<evidence type="ECO:0000256" key="2">
    <source>
        <dbReference type="ARBA" id="ARBA00014031"/>
    </source>
</evidence>
<name>A0A370H7C4_9HYPH</name>
<evidence type="ECO:0000313" key="6">
    <source>
        <dbReference type="EMBL" id="RDI52548.1"/>
    </source>
</evidence>
<accession>A0A370H7C4</accession>
<dbReference type="EMBL" id="QQBB01000014">
    <property type="protein sequence ID" value="RDI52548.1"/>
    <property type="molecule type" value="Genomic_DNA"/>
</dbReference>
<keyword evidence="4" id="KW-0175">Coiled coil</keyword>
<comment type="caution">
    <text evidence="6">The sequence shown here is derived from an EMBL/GenBank/DDBJ whole genome shotgun (WGS) entry which is preliminary data.</text>
</comment>
<feature type="signal peptide" evidence="5">
    <location>
        <begin position="1"/>
        <end position="30"/>
    </location>
</feature>
<feature type="chain" id="PRO_5016588525" description="Curli production assembly/transport component CsgF" evidence="5">
    <location>
        <begin position="31"/>
        <end position="157"/>
    </location>
</feature>
<dbReference type="AlphaFoldDB" id="A0A370H7C4"/>
<evidence type="ECO:0000256" key="3">
    <source>
        <dbReference type="ARBA" id="ARBA00022729"/>
    </source>
</evidence>
<evidence type="ECO:0000256" key="5">
    <source>
        <dbReference type="SAM" id="SignalP"/>
    </source>
</evidence>